<keyword evidence="1" id="KW-1133">Transmembrane helix</keyword>
<evidence type="ECO:0000313" key="2">
    <source>
        <dbReference type="EMBL" id="PSN75042.1"/>
    </source>
</evidence>
<keyword evidence="3" id="KW-1185">Reference proteome</keyword>
<evidence type="ECO:0000313" key="3">
    <source>
        <dbReference type="Proteomes" id="UP000240883"/>
    </source>
</evidence>
<dbReference type="AlphaFoldDB" id="A0A2T2PBK3"/>
<proteinExistence type="predicted"/>
<keyword evidence="1" id="KW-0472">Membrane</keyword>
<name>A0A2T2PBK3_CORCC</name>
<organism evidence="2 3">
    <name type="scientific">Corynespora cassiicola Philippines</name>
    <dbReference type="NCBI Taxonomy" id="1448308"/>
    <lineage>
        <taxon>Eukaryota</taxon>
        <taxon>Fungi</taxon>
        <taxon>Dikarya</taxon>
        <taxon>Ascomycota</taxon>
        <taxon>Pezizomycotina</taxon>
        <taxon>Dothideomycetes</taxon>
        <taxon>Pleosporomycetidae</taxon>
        <taxon>Pleosporales</taxon>
        <taxon>Corynesporascaceae</taxon>
        <taxon>Corynespora</taxon>
    </lineage>
</organism>
<keyword evidence="1" id="KW-0812">Transmembrane</keyword>
<dbReference type="Proteomes" id="UP000240883">
    <property type="component" value="Unassembled WGS sequence"/>
</dbReference>
<sequence>MGQMHAGHGLFSDLRCSLGAGSSLHHHNSHTGSGTAAERQIQVRNRHSRKIGGILFWDNIDRTWVWVCWWVEGFETPIATNVVLKGKAPPLSRCHSQAETSVYQRFYSFFSFLGTFFIFSFGVLLVVCPPFFLVDPLYHCRHSTTLLYFLYSLSCPVYLE</sequence>
<reference evidence="2 3" key="1">
    <citation type="journal article" date="2018" name="Front. Microbiol.">
        <title>Genome-Wide Analysis of Corynespora cassiicola Leaf Fall Disease Putative Effectors.</title>
        <authorList>
            <person name="Lopez D."/>
            <person name="Ribeiro S."/>
            <person name="Label P."/>
            <person name="Fumanal B."/>
            <person name="Venisse J.S."/>
            <person name="Kohler A."/>
            <person name="de Oliveira R.R."/>
            <person name="Labutti K."/>
            <person name="Lipzen A."/>
            <person name="Lail K."/>
            <person name="Bauer D."/>
            <person name="Ohm R.A."/>
            <person name="Barry K.W."/>
            <person name="Spatafora J."/>
            <person name="Grigoriev I.V."/>
            <person name="Martin F.M."/>
            <person name="Pujade-Renaud V."/>
        </authorList>
    </citation>
    <scope>NUCLEOTIDE SEQUENCE [LARGE SCALE GENOMIC DNA]</scope>
    <source>
        <strain evidence="2 3">Philippines</strain>
    </source>
</reference>
<feature type="transmembrane region" description="Helical" evidence="1">
    <location>
        <begin position="106"/>
        <end position="132"/>
    </location>
</feature>
<evidence type="ECO:0000256" key="1">
    <source>
        <dbReference type="SAM" id="Phobius"/>
    </source>
</evidence>
<dbReference type="EMBL" id="KZ678128">
    <property type="protein sequence ID" value="PSN75042.1"/>
    <property type="molecule type" value="Genomic_DNA"/>
</dbReference>
<accession>A0A2T2PBK3</accession>
<protein>
    <submittedName>
        <fullName evidence="2">Uncharacterized protein</fullName>
    </submittedName>
</protein>
<gene>
    <name evidence="2" type="ORF">BS50DRAFT_31503</name>
</gene>